<evidence type="ECO:0000313" key="3">
    <source>
        <dbReference type="EMBL" id="CAB4200583.1"/>
    </source>
</evidence>
<sequence length="101" mass="11412">MNNYIQGFVAVFIKDNPGIWLQVGTGKCLPMYPFHQLGDLYNAIPNAYQPNNVEKQLLVEAISATMFGVSMPRNRQAELSRLIKVVRLLDDVFAEKEKKGV</sequence>
<dbReference type="EMBL" id="LR797290">
    <property type="protein sequence ID" value="CAB4200583.1"/>
    <property type="molecule type" value="Genomic_DNA"/>
</dbReference>
<dbReference type="EMBL" id="LR797473">
    <property type="protein sequence ID" value="CAB4218959.1"/>
    <property type="molecule type" value="Genomic_DNA"/>
</dbReference>
<evidence type="ECO:0000313" key="5">
    <source>
        <dbReference type="EMBL" id="CAB4218959.1"/>
    </source>
</evidence>
<evidence type="ECO:0000313" key="4">
    <source>
        <dbReference type="EMBL" id="CAB4213471.1"/>
    </source>
</evidence>
<gene>
    <name evidence="2" type="ORF">UFOVP1093_54</name>
    <name evidence="3" type="ORF">UFOVP1340_53</name>
    <name evidence="4" type="ORF">UFOVP1448_25</name>
    <name evidence="6" type="ORF">UFOVP1538_10</name>
    <name evidence="5" type="ORF">UFOVP1600_51</name>
    <name evidence="1" type="ORF">UFOVP569_52</name>
</gene>
<name>A0A6J5N061_9CAUD</name>
<dbReference type="EMBL" id="LR798387">
    <property type="protein sequence ID" value="CAB5228246.1"/>
    <property type="molecule type" value="Genomic_DNA"/>
</dbReference>
<evidence type="ECO:0000313" key="6">
    <source>
        <dbReference type="EMBL" id="CAB5228246.1"/>
    </source>
</evidence>
<reference evidence="1" key="1">
    <citation type="submission" date="2020-04" db="EMBL/GenBank/DDBJ databases">
        <authorList>
            <person name="Chiriac C."/>
            <person name="Salcher M."/>
            <person name="Ghai R."/>
            <person name="Kavagutti S V."/>
        </authorList>
    </citation>
    <scope>NUCLEOTIDE SEQUENCE</scope>
</reference>
<protein>
    <submittedName>
        <fullName evidence="1">Uncharacterized protein</fullName>
    </submittedName>
</protein>
<proteinExistence type="predicted"/>
<evidence type="ECO:0000313" key="2">
    <source>
        <dbReference type="EMBL" id="CAB4183404.1"/>
    </source>
</evidence>
<organism evidence="1">
    <name type="scientific">uncultured Caudovirales phage</name>
    <dbReference type="NCBI Taxonomy" id="2100421"/>
    <lineage>
        <taxon>Viruses</taxon>
        <taxon>Duplodnaviria</taxon>
        <taxon>Heunggongvirae</taxon>
        <taxon>Uroviricota</taxon>
        <taxon>Caudoviricetes</taxon>
        <taxon>Peduoviridae</taxon>
        <taxon>Maltschvirus</taxon>
        <taxon>Maltschvirus maltsch</taxon>
    </lineage>
</organism>
<dbReference type="EMBL" id="LR797031">
    <property type="protein sequence ID" value="CAB4183404.1"/>
    <property type="molecule type" value="Genomic_DNA"/>
</dbReference>
<evidence type="ECO:0000313" key="1">
    <source>
        <dbReference type="EMBL" id="CAB4150623.1"/>
    </source>
</evidence>
<accession>A0A6J5N061</accession>
<dbReference type="EMBL" id="LR797396">
    <property type="protein sequence ID" value="CAB4213471.1"/>
    <property type="molecule type" value="Genomic_DNA"/>
</dbReference>
<dbReference type="EMBL" id="LR796542">
    <property type="protein sequence ID" value="CAB4150623.1"/>
    <property type="molecule type" value="Genomic_DNA"/>
</dbReference>